<dbReference type="PROSITE" id="PS50109">
    <property type="entry name" value="HIS_KIN"/>
    <property type="match status" value="1"/>
</dbReference>
<dbReference type="SUPFAM" id="SSF52172">
    <property type="entry name" value="CheY-like"/>
    <property type="match status" value="1"/>
</dbReference>
<dbReference type="SMART" id="SM00091">
    <property type="entry name" value="PAS"/>
    <property type="match status" value="3"/>
</dbReference>
<dbReference type="Gene3D" id="1.10.287.130">
    <property type="match status" value="1"/>
</dbReference>
<evidence type="ECO:0000256" key="10">
    <source>
        <dbReference type="SAM" id="MobiDB-lite"/>
    </source>
</evidence>
<dbReference type="Gene3D" id="2.10.70.100">
    <property type="match status" value="1"/>
</dbReference>
<dbReference type="SMART" id="SM00086">
    <property type="entry name" value="PAC"/>
    <property type="match status" value="3"/>
</dbReference>
<dbReference type="EC" id="2.7.13.3" evidence="2"/>
<dbReference type="Pfam" id="PF00512">
    <property type="entry name" value="HisKA"/>
    <property type="match status" value="1"/>
</dbReference>
<evidence type="ECO:0000256" key="7">
    <source>
        <dbReference type="ARBA" id="ARBA00022840"/>
    </source>
</evidence>
<evidence type="ECO:0000256" key="5">
    <source>
        <dbReference type="ARBA" id="ARBA00022741"/>
    </source>
</evidence>
<dbReference type="PROSITE" id="PS50113">
    <property type="entry name" value="PAC"/>
    <property type="match status" value="3"/>
</dbReference>
<dbReference type="InterPro" id="IPR013655">
    <property type="entry name" value="PAS_fold_3"/>
</dbReference>
<dbReference type="InterPro" id="IPR013656">
    <property type="entry name" value="PAS_4"/>
</dbReference>
<evidence type="ECO:0000313" key="16">
    <source>
        <dbReference type="Proteomes" id="UP000053201"/>
    </source>
</evidence>
<dbReference type="OrthoDB" id="10266508at2759"/>
<dbReference type="SMART" id="SM00387">
    <property type="entry name" value="HATPase_c"/>
    <property type="match status" value="1"/>
</dbReference>
<evidence type="ECO:0000256" key="4">
    <source>
        <dbReference type="ARBA" id="ARBA00022679"/>
    </source>
</evidence>
<organism evidence="15 16">
    <name type="scientific">Spizellomyces punctatus (strain DAOM BR117)</name>
    <dbReference type="NCBI Taxonomy" id="645134"/>
    <lineage>
        <taxon>Eukaryota</taxon>
        <taxon>Fungi</taxon>
        <taxon>Fungi incertae sedis</taxon>
        <taxon>Chytridiomycota</taxon>
        <taxon>Chytridiomycota incertae sedis</taxon>
        <taxon>Chytridiomycetes</taxon>
        <taxon>Spizellomycetales</taxon>
        <taxon>Spizellomycetaceae</taxon>
        <taxon>Spizellomyces</taxon>
    </lineage>
</organism>
<dbReference type="PRINTS" id="PR00344">
    <property type="entry name" value="BCTRLSENSOR"/>
</dbReference>
<dbReference type="Pfam" id="PF08447">
    <property type="entry name" value="PAS_3"/>
    <property type="match status" value="1"/>
</dbReference>
<feature type="domain" description="Histidine kinase" evidence="11">
    <location>
        <begin position="406"/>
        <end position="658"/>
    </location>
</feature>
<dbReference type="VEuPathDB" id="FungiDB:SPPG_05104"/>
<feature type="domain" description="PAS" evidence="13">
    <location>
        <begin position="131"/>
        <end position="201"/>
    </location>
</feature>
<evidence type="ECO:0000256" key="1">
    <source>
        <dbReference type="ARBA" id="ARBA00000085"/>
    </source>
</evidence>
<dbReference type="Pfam" id="PF00072">
    <property type="entry name" value="Response_reg"/>
    <property type="match status" value="1"/>
</dbReference>
<dbReference type="SUPFAM" id="SSF47384">
    <property type="entry name" value="Homodimeric domain of signal transducing histidine kinase"/>
    <property type="match status" value="1"/>
</dbReference>
<evidence type="ECO:0000256" key="3">
    <source>
        <dbReference type="ARBA" id="ARBA00022553"/>
    </source>
</evidence>
<keyword evidence="6" id="KW-0418">Kinase</keyword>
<dbReference type="CDD" id="cd00082">
    <property type="entry name" value="HisKA"/>
    <property type="match status" value="1"/>
</dbReference>
<dbReference type="GO" id="GO:0005524">
    <property type="term" value="F:ATP binding"/>
    <property type="evidence" value="ECO:0007669"/>
    <property type="project" value="UniProtKB-KW"/>
</dbReference>
<feature type="modified residue" description="4-aspartylphosphate" evidence="9">
    <location>
        <position position="771"/>
    </location>
</feature>
<dbReference type="GeneID" id="27688506"/>
<dbReference type="eggNOG" id="KOG0519">
    <property type="taxonomic scope" value="Eukaryota"/>
</dbReference>
<evidence type="ECO:0000256" key="9">
    <source>
        <dbReference type="PROSITE-ProRule" id="PRU00169"/>
    </source>
</evidence>
<dbReference type="InterPro" id="IPR005467">
    <property type="entry name" value="His_kinase_dom"/>
</dbReference>
<dbReference type="SUPFAM" id="SSF55785">
    <property type="entry name" value="PYP-like sensor domain (PAS domain)"/>
    <property type="match status" value="3"/>
</dbReference>
<dbReference type="Pfam" id="PF13426">
    <property type="entry name" value="PAS_9"/>
    <property type="match status" value="1"/>
</dbReference>
<dbReference type="AlphaFoldDB" id="A0A0L0HF35"/>
<keyword evidence="5" id="KW-0547">Nucleotide-binding</keyword>
<keyword evidence="7" id="KW-0067">ATP-binding</keyword>
<evidence type="ECO:0000259" key="14">
    <source>
        <dbReference type="PROSITE" id="PS50113"/>
    </source>
</evidence>
<sequence>MATAILDSALILDACQYAIFGSDCHTGVIHTFNRAAECLTGFDSSEVIGILSPLHFLDPADVQAYKTVLSQAQRCGVPQELAATYIRKDSSRVPVKLSVNCVGASRSRDAPIVGFVAVAVDMSEQKRMEKQMRELSTAMENAVEGIARVDVKGHYTLVNKAYAATLLYDPEELIGKSWESTLYRDSEEKVNEAYRSMIKEGRGVAEVRAVRRDGQTFYKEVTLVPCYDDDKGEIVGHYCFMRDITDRKTQEESLRISQLRLQEAQAIAHLGSWEYNVATGSISWSDELCRIFGIEPTERSGSKNFGMEEYMQLLVDEDRPLILSSIDQCVQTGTPYEVDHRIRRADGHVRVLCGRGRGIMDAEGRLTKLIGTAQDVTEQKQTERELIAAKEEALEASRHKSAFLRNMSHEVRTPINGITGMTSLLLQTNLTPEQAEYANGIRASASVLLTVVNDILDFSKVEAGKIELERIPFTIAEVVADVARMTSCVAEPKGLALEVEVTDEGQTLVIGDPNRLSQILINLTNNAIKFTERGKVTIRVRRISALRKPLSRAASEVGDSLDGTDRSHSDDNQREAHPSSIPFLFEVIDTGIGISPEAQKRLFVPFSQADSSTTRKFGGTGLGLSICKSFVTLMNGLIDVDSTEGHGSRFYFMVEFPVVESNHPNPPPNGCVTAASHSPFTSNSTLTDGPEATEALTSDDKSTLRILVVEDNDMNRLICAKMLQKLGYAQITLAVNGKECIDLIKAVSAERSSSNPSSHSNMSAFDVVLMDCQMPIMDGFEATREIRAKHLLDEYVPIIALTANALEGDRERCLESGMDFFLTKPVVMEDLNIMVQTAVSVAREKRHSIL</sequence>
<dbReference type="GO" id="GO:0000155">
    <property type="term" value="F:phosphorelay sensor kinase activity"/>
    <property type="evidence" value="ECO:0007669"/>
    <property type="project" value="InterPro"/>
</dbReference>
<feature type="domain" description="PAC" evidence="14">
    <location>
        <begin position="79"/>
        <end position="134"/>
    </location>
</feature>
<name>A0A0L0HF35_SPIPD</name>
<keyword evidence="8" id="KW-0902">Two-component regulatory system</keyword>
<dbReference type="InterPro" id="IPR001610">
    <property type="entry name" value="PAC"/>
</dbReference>
<dbReference type="Gene3D" id="3.40.50.2300">
    <property type="match status" value="1"/>
</dbReference>
<dbReference type="InterPro" id="IPR000014">
    <property type="entry name" value="PAS"/>
</dbReference>
<feature type="compositionally biased region" description="Basic and acidic residues" evidence="10">
    <location>
        <begin position="563"/>
        <end position="577"/>
    </location>
</feature>
<feature type="region of interest" description="Disordered" evidence="10">
    <location>
        <begin position="556"/>
        <end position="577"/>
    </location>
</feature>
<dbReference type="RefSeq" id="XP_016607762.1">
    <property type="nucleotide sequence ID" value="XM_016753331.1"/>
</dbReference>
<dbReference type="SMART" id="SM00388">
    <property type="entry name" value="HisKA"/>
    <property type="match status" value="1"/>
</dbReference>
<dbReference type="STRING" id="645134.A0A0L0HF35"/>
<keyword evidence="3 9" id="KW-0597">Phosphoprotein</keyword>
<feature type="domain" description="PAC" evidence="14">
    <location>
        <begin position="203"/>
        <end position="256"/>
    </location>
</feature>
<dbReference type="InterPro" id="IPR036890">
    <property type="entry name" value="HATPase_C_sf"/>
</dbReference>
<dbReference type="Pfam" id="PF08448">
    <property type="entry name" value="PAS_4"/>
    <property type="match status" value="1"/>
</dbReference>
<evidence type="ECO:0000256" key="6">
    <source>
        <dbReference type="ARBA" id="ARBA00022777"/>
    </source>
</evidence>
<dbReference type="OMA" id="IRIESEH"/>
<dbReference type="FunFam" id="1.10.287.130:FF:000002">
    <property type="entry name" value="Two-component osmosensing histidine kinase"/>
    <property type="match status" value="1"/>
</dbReference>
<feature type="domain" description="PAC" evidence="14">
    <location>
        <begin position="336"/>
        <end position="388"/>
    </location>
</feature>
<dbReference type="Pfam" id="PF02518">
    <property type="entry name" value="HATPase_c"/>
    <property type="match status" value="1"/>
</dbReference>
<dbReference type="PROSITE" id="PS50112">
    <property type="entry name" value="PAS"/>
    <property type="match status" value="2"/>
</dbReference>
<dbReference type="PROSITE" id="PS50110">
    <property type="entry name" value="RESPONSE_REGULATORY"/>
    <property type="match status" value="1"/>
</dbReference>
<evidence type="ECO:0000256" key="2">
    <source>
        <dbReference type="ARBA" id="ARBA00012438"/>
    </source>
</evidence>
<accession>A0A0L0HF35</accession>
<dbReference type="InterPro" id="IPR001789">
    <property type="entry name" value="Sig_transdc_resp-reg_receiver"/>
</dbReference>
<dbReference type="Gene3D" id="3.30.565.10">
    <property type="entry name" value="Histidine kinase-like ATPase, C-terminal domain"/>
    <property type="match status" value="1"/>
</dbReference>
<dbReference type="InterPro" id="IPR011006">
    <property type="entry name" value="CheY-like_superfamily"/>
</dbReference>
<dbReference type="Proteomes" id="UP000053201">
    <property type="component" value="Unassembled WGS sequence"/>
</dbReference>
<keyword evidence="4" id="KW-0808">Transferase</keyword>
<dbReference type="Gene3D" id="3.30.450.20">
    <property type="entry name" value="PAS domain"/>
    <property type="match status" value="3"/>
</dbReference>
<gene>
    <name evidence="15" type="ORF">SPPG_05104</name>
</gene>
<dbReference type="PANTHER" id="PTHR45339:SF1">
    <property type="entry name" value="HYBRID SIGNAL TRANSDUCTION HISTIDINE KINASE J"/>
    <property type="match status" value="1"/>
</dbReference>
<dbReference type="PANTHER" id="PTHR45339">
    <property type="entry name" value="HYBRID SIGNAL TRANSDUCTION HISTIDINE KINASE J"/>
    <property type="match status" value="1"/>
</dbReference>
<dbReference type="InterPro" id="IPR004358">
    <property type="entry name" value="Sig_transdc_His_kin-like_C"/>
</dbReference>
<dbReference type="InParanoid" id="A0A0L0HF35"/>
<dbReference type="InterPro" id="IPR003594">
    <property type="entry name" value="HATPase_dom"/>
</dbReference>
<proteinExistence type="predicted"/>
<feature type="domain" description="Response regulatory" evidence="12">
    <location>
        <begin position="705"/>
        <end position="839"/>
    </location>
</feature>
<evidence type="ECO:0000313" key="15">
    <source>
        <dbReference type="EMBL" id="KNC99722.1"/>
    </source>
</evidence>
<dbReference type="SMART" id="SM00448">
    <property type="entry name" value="REC"/>
    <property type="match status" value="1"/>
</dbReference>
<feature type="domain" description="PAS" evidence="13">
    <location>
        <begin position="11"/>
        <end position="76"/>
    </location>
</feature>
<dbReference type="SUPFAM" id="SSF55874">
    <property type="entry name" value="ATPase domain of HSP90 chaperone/DNA topoisomerase II/histidine kinase"/>
    <property type="match status" value="1"/>
</dbReference>
<dbReference type="InterPro" id="IPR036097">
    <property type="entry name" value="HisK_dim/P_sf"/>
</dbReference>
<keyword evidence="16" id="KW-1185">Reference proteome</keyword>
<dbReference type="EMBL" id="KQ257457">
    <property type="protein sequence ID" value="KNC99722.1"/>
    <property type="molecule type" value="Genomic_DNA"/>
</dbReference>
<comment type="catalytic activity">
    <reaction evidence="1">
        <text>ATP + protein L-histidine = ADP + protein N-phospho-L-histidine.</text>
        <dbReference type="EC" id="2.7.13.3"/>
    </reaction>
</comment>
<dbReference type="InterPro" id="IPR035965">
    <property type="entry name" value="PAS-like_dom_sf"/>
</dbReference>
<dbReference type="InterPro" id="IPR000700">
    <property type="entry name" value="PAS-assoc_C"/>
</dbReference>
<evidence type="ECO:0000259" key="13">
    <source>
        <dbReference type="PROSITE" id="PS50112"/>
    </source>
</evidence>
<evidence type="ECO:0000259" key="11">
    <source>
        <dbReference type="PROSITE" id="PS50109"/>
    </source>
</evidence>
<dbReference type="CDD" id="cd17546">
    <property type="entry name" value="REC_hyHK_CKI1_RcsC-like"/>
    <property type="match status" value="1"/>
</dbReference>
<dbReference type="CDD" id="cd00130">
    <property type="entry name" value="PAS"/>
    <property type="match status" value="3"/>
</dbReference>
<dbReference type="CDD" id="cd16922">
    <property type="entry name" value="HATPase_EvgS-ArcB-TorS-like"/>
    <property type="match status" value="1"/>
</dbReference>
<evidence type="ECO:0000256" key="8">
    <source>
        <dbReference type="ARBA" id="ARBA00023012"/>
    </source>
</evidence>
<reference evidence="15 16" key="1">
    <citation type="submission" date="2009-08" db="EMBL/GenBank/DDBJ databases">
        <title>The Genome Sequence of Spizellomyces punctatus strain DAOM BR117.</title>
        <authorList>
            <consortium name="The Broad Institute Genome Sequencing Platform"/>
            <person name="Russ C."/>
            <person name="Cuomo C."/>
            <person name="Shea T."/>
            <person name="Young S.K."/>
            <person name="Zeng Q."/>
            <person name="Koehrsen M."/>
            <person name="Haas B."/>
            <person name="Borodovsky M."/>
            <person name="Guigo R."/>
            <person name="Alvarado L."/>
            <person name="Berlin A."/>
            <person name="Bochicchio J."/>
            <person name="Borenstein D."/>
            <person name="Chapman S."/>
            <person name="Chen Z."/>
            <person name="Engels R."/>
            <person name="Freedman E."/>
            <person name="Gellesch M."/>
            <person name="Goldberg J."/>
            <person name="Griggs A."/>
            <person name="Gujja S."/>
            <person name="Heiman D."/>
            <person name="Hepburn T."/>
            <person name="Howarth C."/>
            <person name="Jen D."/>
            <person name="Larson L."/>
            <person name="Lewis B."/>
            <person name="Mehta T."/>
            <person name="Park D."/>
            <person name="Pearson M."/>
            <person name="Roberts A."/>
            <person name="Saif S."/>
            <person name="Shenoy N."/>
            <person name="Sisk P."/>
            <person name="Stolte C."/>
            <person name="Sykes S."/>
            <person name="Thomson T."/>
            <person name="Walk T."/>
            <person name="White J."/>
            <person name="Yandava C."/>
            <person name="Burger G."/>
            <person name="Gray M.W."/>
            <person name="Holland P.W.H."/>
            <person name="King N."/>
            <person name="Lang F.B.F."/>
            <person name="Roger A.J."/>
            <person name="Ruiz-Trillo I."/>
            <person name="Lander E."/>
            <person name="Nusbaum C."/>
        </authorList>
    </citation>
    <scope>NUCLEOTIDE SEQUENCE [LARGE SCALE GENOMIC DNA]</scope>
    <source>
        <strain evidence="15 16">DAOM BR117</strain>
    </source>
</reference>
<dbReference type="InterPro" id="IPR003661">
    <property type="entry name" value="HisK_dim/P_dom"/>
</dbReference>
<evidence type="ECO:0000259" key="12">
    <source>
        <dbReference type="PROSITE" id="PS50110"/>
    </source>
</evidence>
<protein>
    <recommendedName>
        <fullName evidence="2">histidine kinase</fullName>
        <ecNumber evidence="2">2.7.13.3</ecNumber>
    </recommendedName>
</protein>
<dbReference type="NCBIfam" id="TIGR00229">
    <property type="entry name" value="sensory_box"/>
    <property type="match status" value="3"/>
</dbReference>